<organism evidence="3 4">
    <name type="scientific">Zhongshania aquimaris</name>
    <dbReference type="NCBI Taxonomy" id="2857107"/>
    <lineage>
        <taxon>Bacteria</taxon>
        <taxon>Pseudomonadati</taxon>
        <taxon>Pseudomonadota</taxon>
        <taxon>Gammaproteobacteria</taxon>
        <taxon>Cellvibrionales</taxon>
        <taxon>Spongiibacteraceae</taxon>
        <taxon>Zhongshania</taxon>
    </lineage>
</organism>
<dbReference type="EMBL" id="JAHWDQ010000001">
    <property type="protein sequence ID" value="MBW2939234.1"/>
    <property type="molecule type" value="Genomic_DNA"/>
</dbReference>
<evidence type="ECO:0000313" key="4">
    <source>
        <dbReference type="Proteomes" id="UP001166291"/>
    </source>
</evidence>
<accession>A0ABS6VLT2</accession>
<dbReference type="SMART" id="SM00867">
    <property type="entry name" value="YceI"/>
    <property type="match status" value="1"/>
</dbReference>
<feature type="signal peptide" evidence="1">
    <location>
        <begin position="1"/>
        <end position="19"/>
    </location>
</feature>
<evidence type="ECO:0000256" key="1">
    <source>
        <dbReference type="SAM" id="SignalP"/>
    </source>
</evidence>
<evidence type="ECO:0000259" key="2">
    <source>
        <dbReference type="SMART" id="SM00867"/>
    </source>
</evidence>
<dbReference type="InterPro" id="IPR007372">
    <property type="entry name" value="Lipid/polyisoprenoid-bd_YceI"/>
</dbReference>
<dbReference type="PANTHER" id="PTHR34406">
    <property type="entry name" value="PROTEIN YCEI"/>
    <property type="match status" value="1"/>
</dbReference>
<protein>
    <submittedName>
        <fullName evidence="3">YceI family protein</fullName>
    </submittedName>
</protein>
<dbReference type="Proteomes" id="UP001166291">
    <property type="component" value="Unassembled WGS sequence"/>
</dbReference>
<reference evidence="3" key="1">
    <citation type="submission" date="2021-07" db="EMBL/GenBank/DDBJ databases">
        <title>Zhongshania sp. CAU 1632 isolated from seawater.</title>
        <authorList>
            <person name="Kim W."/>
        </authorList>
    </citation>
    <scope>NUCLEOTIDE SEQUENCE</scope>
    <source>
        <strain evidence="3">CAU 1632</strain>
    </source>
</reference>
<gene>
    <name evidence="3" type="ORF">KXJ70_00480</name>
</gene>
<feature type="chain" id="PRO_5045129280" evidence="1">
    <location>
        <begin position="20"/>
        <end position="232"/>
    </location>
</feature>
<feature type="domain" description="Lipid/polyisoprenoid-binding YceI-like" evidence="2">
    <location>
        <begin position="44"/>
        <end position="217"/>
    </location>
</feature>
<dbReference type="PANTHER" id="PTHR34406:SF1">
    <property type="entry name" value="PROTEIN YCEI"/>
    <property type="match status" value="1"/>
</dbReference>
<dbReference type="RefSeq" id="WP_219041508.1">
    <property type="nucleotide sequence ID" value="NZ_JAHWDQ010000001.1"/>
</dbReference>
<sequence length="232" mass="24782">MKINTINCLALITVVFTLAACGPMAEDQTAVAIEAFATEAPAGAYHVDPSHADLSFRVNHLGFSWYTARFTNFSADLHFDPLKPAEMNVVATINSRSLVLPSPPADFLDTLLGAQWLDAAQFPEIKFSSTRVEPTGENSVRITGDLSLHGVRKPVVLNAVFNGGYAGHPLDPHGRIGFSARGSFKRSDFGISYGIPEPGSTMGVGDNIEVIIEAEFTGPPLTQAGEGRTPQP</sequence>
<evidence type="ECO:0000313" key="3">
    <source>
        <dbReference type="EMBL" id="MBW2939234.1"/>
    </source>
</evidence>
<comment type="caution">
    <text evidence="3">The sequence shown here is derived from an EMBL/GenBank/DDBJ whole genome shotgun (WGS) entry which is preliminary data.</text>
</comment>
<name>A0ABS6VLT2_9GAMM</name>
<dbReference type="PROSITE" id="PS51257">
    <property type="entry name" value="PROKAR_LIPOPROTEIN"/>
    <property type="match status" value="1"/>
</dbReference>
<keyword evidence="4" id="KW-1185">Reference proteome</keyword>
<keyword evidence="1" id="KW-0732">Signal</keyword>
<proteinExistence type="predicted"/>
<dbReference type="Pfam" id="PF04264">
    <property type="entry name" value="YceI"/>
    <property type="match status" value="1"/>
</dbReference>